<dbReference type="GO" id="GO:0015697">
    <property type="term" value="P:quaternary ammonium group transport"/>
    <property type="evidence" value="ECO:0007669"/>
    <property type="project" value="UniProtKB-ARBA"/>
</dbReference>
<dbReference type="InterPro" id="IPR027417">
    <property type="entry name" value="P-loop_NTPase"/>
</dbReference>
<dbReference type="InterPro" id="IPR013611">
    <property type="entry name" value="Transp-assoc_OB_typ2"/>
</dbReference>
<dbReference type="PROSITE" id="PS50893">
    <property type="entry name" value="ABC_TRANSPORTER_2"/>
    <property type="match status" value="1"/>
</dbReference>
<keyword evidence="2" id="KW-0547">Nucleotide-binding</keyword>
<dbReference type="GO" id="GO:0022857">
    <property type="term" value="F:transmembrane transporter activity"/>
    <property type="evidence" value="ECO:0007669"/>
    <property type="project" value="InterPro"/>
</dbReference>
<dbReference type="GO" id="GO:0005524">
    <property type="term" value="F:ATP binding"/>
    <property type="evidence" value="ECO:0007669"/>
    <property type="project" value="UniProtKB-KW"/>
</dbReference>
<dbReference type="FunFam" id="3.40.50.300:FF:000425">
    <property type="entry name" value="Probable ABC transporter, ATP-binding subunit"/>
    <property type="match status" value="1"/>
</dbReference>
<name>A0A8K0Y1I3_9RHOB</name>
<comment type="caution">
    <text evidence="5">The sequence shown here is derived from an EMBL/GenBank/DDBJ whole genome shotgun (WGS) entry which is preliminary data.</text>
</comment>
<protein>
    <submittedName>
        <fullName evidence="5">ABC transporter ATP-binding protein</fullName>
    </submittedName>
</protein>
<keyword evidence="1" id="KW-0813">Transport</keyword>
<dbReference type="PROSITE" id="PS00211">
    <property type="entry name" value="ABC_TRANSPORTER_1"/>
    <property type="match status" value="1"/>
</dbReference>
<proteinExistence type="predicted"/>
<dbReference type="AlphaFoldDB" id="A0A8K0Y1I3"/>
<reference evidence="5" key="1">
    <citation type="submission" date="2021-01" db="EMBL/GenBank/DDBJ databases">
        <title>Tabrizicola alba sp. nov. a motile alkaliphilic bacterium isolated from a soda lake.</title>
        <authorList>
            <person name="Szuroczki S."/>
            <person name="Abbaszade G."/>
            <person name="Schumann P."/>
            <person name="Toth E."/>
        </authorList>
    </citation>
    <scope>NUCLEOTIDE SEQUENCE</scope>
    <source>
        <strain evidence="5">DMG-N-6</strain>
    </source>
</reference>
<organism evidence="5 6">
    <name type="scientific">Szabonella alba</name>
    <dbReference type="NCBI Taxonomy" id="2804194"/>
    <lineage>
        <taxon>Bacteria</taxon>
        <taxon>Pseudomonadati</taxon>
        <taxon>Pseudomonadota</taxon>
        <taxon>Alphaproteobacteria</taxon>
        <taxon>Rhodobacterales</taxon>
        <taxon>Paracoccaceae</taxon>
        <taxon>Szabonella</taxon>
    </lineage>
</organism>
<dbReference type="Pfam" id="PF08402">
    <property type="entry name" value="TOBE_2"/>
    <property type="match status" value="1"/>
</dbReference>
<accession>A0A8K0Y1I3</accession>
<dbReference type="GO" id="GO:0043190">
    <property type="term" value="C:ATP-binding cassette (ABC) transporter complex"/>
    <property type="evidence" value="ECO:0007669"/>
    <property type="project" value="InterPro"/>
</dbReference>
<gene>
    <name evidence="5" type="ORF">JL811_11840</name>
</gene>
<evidence type="ECO:0000256" key="1">
    <source>
        <dbReference type="ARBA" id="ARBA00022448"/>
    </source>
</evidence>
<dbReference type="RefSeq" id="WP_202688823.1">
    <property type="nucleotide sequence ID" value="NZ_JAESVN010000004.1"/>
</dbReference>
<dbReference type="SUPFAM" id="SSF50331">
    <property type="entry name" value="MOP-like"/>
    <property type="match status" value="1"/>
</dbReference>
<evidence type="ECO:0000256" key="2">
    <source>
        <dbReference type="ARBA" id="ARBA00022741"/>
    </source>
</evidence>
<evidence type="ECO:0000256" key="3">
    <source>
        <dbReference type="ARBA" id="ARBA00022840"/>
    </source>
</evidence>
<dbReference type="SUPFAM" id="SSF52540">
    <property type="entry name" value="P-loop containing nucleoside triphosphate hydrolases"/>
    <property type="match status" value="1"/>
</dbReference>
<dbReference type="Proteomes" id="UP000648908">
    <property type="component" value="Unassembled WGS sequence"/>
</dbReference>
<evidence type="ECO:0000313" key="6">
    <source>
        <dbReference type="Proteomes" id="UP000648908"/>
    </source>
</evidence>
<dbReference type="InterPro" id="IPR008995">
    <property type="entry name" value="Mo/tungstate-bd_C_term_dom"/>
</dbReference>
<sequence>MGFLQLTSLSKRFGTFTAVEDFNLDIEKGEFVSLLGPSGCGKTTTLQMIAGFLEPTAGRITVEGEDLVAIPSAKRNIGIVFQSYALFPHLTVAQNIAFGLEMRGITAMERSQRIARAIDIVHLKGFEARFPKQLSGGQQQRVALARAIVIEPRILLLDEPMSNLDAKLREDMQLELRQIQQELGITTLLVTHDQHEAMALSDRIAVMQGGRIVQIGAPYEIYENPSSRFVSTFLGKSNLLPDPAQMARQISLRPEKTRLVPAGQGKLQGRVTACIFFGAHWLYQVDTDHGLLLAYEQNLGAARARNGETVGIDWDEAHLRHLEGQE</sequence>
<dbReference type="InterPro" id="IPR050093">
    <property type="entry name" value="ABC_SmlMolc_Importer"/>
</dbReference>
<dbReference type="InterPro" id="IPR017871">
    <property type="entry name" value="ABC_transporter-like_CS"/>
</dbReference>
<keyword evidence="6" id="KW-1185">Reference proteome</keyword>
<evidence type="ECO:0000259" key="4">
    <source>
        <dbReference type="PROSITE" id="PS50893"/>
    </source>
</evidence>
<dbReference type="SMART" id="SM00382">
    <property type="entry name" value="AAA"/>
    <property type="match status" value="1"/>
</dbReference>
<evidence type="ECO:0000313" key="5">
    <source>
        <dbReference type="EMBL" id="MBL4917912.1"/>
    </source>
</evidence>
<dbReference type="Pfam" id="PF00005">
    <property type="entry name" value="ABC_tran"/>
    <property type="match status" value="1"/>
</dbReference>
<keyword evidence="3 5" id="KW-0067">ATP-binding</keyword>
<dbReference type="Gene3D" id="3.40.50.300">
    <property type="entry name" value="P-loop containing nucleotide triphosphate hydrolases"/>
    <property type="match status" value="1"/>
</dbReference>
<dbReference type="EMBL" id="JAESVN010000004">
    <property type="protein sequence ID" value="MBL4917912.1"/>
    <property type="molecule type" value="Genomic_DNA"/>
</dbReference>
<dbReference type="InterPro" id="IPR003439">
    <property type="entry name" value="ABC_transporter-like_ATP-bd"/>
</dbReference>
<dbReference type="GO" id="GO:0016887">
    <property type="term" value="F:ATP hydrolysis activity"/>
    <property type="evidence" value="ECO:0007669"/>
    <property type="project" value="InterPro"/>
</dbReference>
<feature type="domain" description="ABC transporter" evidence="4">
    <location>
        <begin position="4"/>
        <end position="234"/>
    </location>
</feature>
<dbReference type="InterPro" id="IPR003593">
    <property type="entry name" value="AAA+_ATPase"/>
</dbReference>
<dbReference type="PANTHER" id="PTHR42781:SF4">
    <property type="entry name" value="SPERMIDINE_PUTRESCINE IMPORT ATP-BINDING PROTEIN POTA"/>
    <property type="match status" value="1"/>
</dbReference>
<dbReference type="PANTHER" id="PTHR42781">
    <property type="entry name" value="SPERMIDINE/PUTRESCINE IMPORT ATP-BINDING PROTEIN POTA"/>
    <property type="match status" value="1"/>
</dbReference>